<dbReference type="STRING" id="931890.G8JQI2"/>
<dbReference type="OMA" id="TNFRPYE"/>
<evidence type="ECO:0000259" key="4">
    <source>
        <dbReference type="Pfam" id="PF01507"/>
    </source>
</evidence>
<reference evidence="6" key="1">
    <citation type="journal article" date="2012" name="G3 (Bethesda)">
        <title>Pichia sorbitophila, an interspecies yeast hybrid reveals early steps of genome resolution following polyploidization.</title>
        <authorList>
            <person name="Leh Louis V."/>
            <person name="Despons L."/>
            <person name="Friedrich A."/>
            <person name="Martin T."/>
            <person name="Durrens P."/>
            <person name="Casaregola S."/>
            <person name="Neuveglise C."/>
            <person name="Fairhead C."/>
            <person name="Marck C."/>
            <person name="Cruz J.A."/>
            <person name="Straub M.L."/>
            <person name="Kugler V."/>
            <person name="Sacerdot C."/>
            <person name="Uzunov Z."/>
            <person name="Thierry A."/>
            <person name="Weiss S."/>
            <person name="Bleykasten C."/>
            <person name="De Montigny J."/>
            <person name="Jacques N."/>
            <person name="Jung P."/>
            <person name="Lemaire M."/>
            <person name="Mallet S."/>
            <person name="Morel G."/>
            <person name="Richard G.F."/>
            <person name="Sarkar A."/>
            <person name="Savel G."/>
            <person name="Schacherer J."/>
            <person name="Seret M.L."/>
            <person name="Talla E."/>
            <person name="Samson G."/>
            <person name="Jubin C."/>
            <person name="Poulain J."/>
            <person name="Vacherie B."/>
            <person name="Barbe V."/>
            <person name="Pelletier E."/>
            <person name="Sherman D.J."/>
            <person name="Westhof E."/>
            <person name="Weissenbach J."/>
            <person name="Baret P.V."/>
            <person name="Wincker P."/>
            <person name="Gaillardin C."/>
            <person name="Dujon B."/>
            <person name="Souciet J.L."/>
        </authorList>
    </citation>
    <scope>NUCLEOTIDE SEQUENCE [LARGE SCALE GENOMIC DNA]</scope>
    <source>
        <strain evidence="6">CBS 270.75 / DBVPG 7215 / KCTC 17166 / NRRL Y-17582</strain>
    </source>
</reference>
<dbReference type="Proteomes" id="UP000006790">
    <property type="component" value="Chromosome 2"/>
</dbReference>
<evidence type="ECO:0000313" key="5">
    <source>
        <dbReference type="EMBL" id="AET38315.1"/>
    </source>
</evidence>
<dbReference type="NCBIfam" id="TIGR02057">
    <property type="entry name" value="PAPS_reductase"/>
    <property type="match status" value="1"/>
</dbReference>
<dbReference type="AlphaFoldDB" id="G8JQI2"/>
<gene>
    <name evidence="5" type="ordered locus">Ecym_2602</name>
</gene>
<keyword evidence="2" id="KW-0560">Oxidoreductase</keyword>
<feature type="domain" description="Phosphoadenosine phosphosulphate reductase" evidence="4">
    <location>
        <begin position="47"/>
        <end position="229"/>
    </location>
</feature>
<dbReference type="InterPro" id="IPR014729">
    <property type="entry name" value="Rossmann-like_a/b/a_fold"/>
</dbReference>
<protein>
    <recommendedName>
        <fullName evidence="4">Phosphoadenosine phosphosulphate reductase domain-containing protein</fullName>
    </recommendedName>
</protein>
<dbReference type="GO" id="GO:0006750">
    <property type="term" value="P:glutathione biosynthetic process"/>
    <property type="evidence" value="ECO:0007669"/>
    <property type="project" value="EnsemblFungi"/>
</dbReference>
<dbReference type="SUPFAM" id="SSF52402">
    <property type="entry name" value="Adenine nucleotide alpha hydrolases-like"/>
    <property type="match status" value="1"/>
</dbReference>
<name>G8JQI2_ERECY</name>
<organism evidence="5 6">
    <name type="scientific">Eremothecium cymbalariae (strain CBS 270.75 / DBVPG 7215 / KCTC 17166 / NRRL Y-17582)</name>
    <name type="common">Yeast</name>
    <dbReference type="NCBI Taxonomy" id="931890"/>
    <lineage>
        <taxon>Eukaryota</taxon>
        <taxon>Fungi</taxon>
        <taxon>Dikarya</taxon>
        <taxon>Ascomycota</taxon>
        <taxon>Saccharomycotina</taxon>
        <taxon>Saccharomycetes</taxon>
        <taxon>Saccharomycetales</taxon>
        <taxon>Saccharomycetaceae</taxon>
        <taxon>Eremothecium</taxon>
    </lineage>
</organism>
<sequence length="267" mass="30952">MKSTKIYNLNNDIVVTQDQLDLWNDYLSDEKSPQEILQWSIGTFPHLYQSTAFGLTGLVIIDMLSKILHDDKQMIPLIFIDTLHHFPQTLDLMRKIEAKYYKPRSQQIHIFQPKGVSTEHEFIKQYGDSLWEREEDKYDFLVKVEPAHRAYQTLKVSAVLTGRRKSQGGSRANLQFVEVDEVNRILKINPLANWNFSQVKSYVYKQEVPYNELLDLGYKSIGDYHSTQPVGENEDERSGRWKGKVKSECGLHLPAEHAESLLSSATY</sequence>
<evidence type="ECO:0000256" key="1">
    <source>
        <dbReference type="ARBA" id="ARBA00009732"/>
    </source>
</evidence>
<dbReference type="GO" id="GO:0019379">
    <property type="term" value="P:sulfate assimilation, phosphoadenylyl sulfate reduction by phosphoadenylyl-sulfate reductase (thioredoxin)"/>
    <property type="evidence" value="ECO:0007669"/>
    <property type="project" value="EnsemblFungi"/>
</dbReference>
<dbReference type="KEGG" id="erc:Ecym_2602"/>
<keyword evidence="6" id="KW-1185">Reference proteome</keyword>
<dbReference type="PANTHER" id="PTHR46509">
    <property type="entry name" value="PHOSPHOADENOSINE PHOSPHOSULFATE REDUCTASE"/>
    <property type="match status" value="1"/>
</dbReference>
<dbReference type="InterPro" id="IPR004511">
    <property type="entry name" value="PAPS/APS_Rdtase"/>
</dbReference>
<dbReference type="InterPro" id="IPR002500">
    <property type="entry name" value="PAPS_reduct_dom"/>
</dbReference>
<dbReference type="OrthoDB" id="7869097at2759"/>
<dbReference type="GO" id="GO:0005737">
    <property type="term" value="C:cytoplasm"/>
    <property type="evidence" value="ECO:0007669"/>
    <property type="project" value="TreeGrafter"/>
</dbReference>
<proteinExistence type="inferred from homology"/>
<dbReference type="InterPro" id="IPR011800">
    <property type="entry name" value="PAPS_reductase_CysH"/>
</dbReference>
<comment type="similarity">
    <text evidence="1">Belongs to the PAPS reductase family. CysH subfamily.</text>
</comment>
<dbReference type="FunCoup" id="G8JQI2">
    <property type="interactions" value="629"/>
</dbReference>
<dbReference type="RefSeq" id="XP_003645132.1">
    <property type="nucleotide sequence ID" value="XM_003645084.1"/>
</dbReference>
<dbReference type="GeneID" id="11470733"/>
<dbReference type="CDD" id="cd23945">
    <property type="entry name" value="PAPS_reductase"/>
    <property type="match status" value="1"/>
</dbReference>
<dbReference type="HOGENOM" id="CLU_044089_2_0_1"/>
<dbReference type="Gene3D" id="3.40.50.620">
    <property type="entry name" value="HUPs"/>
    <property type="match status" value="1"/>
</dbReference>
<accession>G8JQI2</accession>
<dbReference type="InParanoid" id="G8JQI2"/>
<dbReference type="EMBL" id="CP002498">
    <property type="protein sequence ID" value="AET38315.1"/>
    <property type="molecule type" value="Genomic_DNA"/>
</dbReference>
<comment type="pathway">
    <text evidence="3">Sulfur metabolism; hydrogen sulfide biosynthesis; sulfite from sulfate.</text>
</comment>
<dbReference type="PIRSF" id="PIRSF000857">
    <property type="entry name" value="PAPS_reductase"/>
    <property type="match status" value="1"/>
</dbReference>
<dbReference type="NCBIfam" id="NF002537">
    <property type="entry name" value="PRK02090.1"/>
    <property type="match status" value="1"/>
</dbReference>
<dbReference type="HAMAP" id="MF_00063">
    <property type="entry name" value="CysH"/>
    <property type="match status" value="1"/>
</dbReference>
<evidence type="ECO:0000256" key="2">
    <source>
        <dbReference type="ARBA" id="ARBA00023002"/>
    </source>
</evidence>
<dbReference type="Pfam" id="PF01507">
    <property type="entry name" value="PAPS_reduct"/>
    <property type="match status" value="1"/>
</dbReference>
<evidence type="ECO:0000313" key="6">
    <source>
        <dbReference type="Proteomes" id="UP000006790"/>
    </source>
</evidence>
<dbReference type="eggNOG" id="KOG0189">
    <property type="taxonomic scope" value="Eukaryota"/>
</dbReference>
<evidence type="ECO:0000256" key="3">
    <source>
        <dbReference type="ARBA" id="ARBA00024327"/>
    </source>
</evidence>
<dbReference type="NCBIfam" id="TIGR00434">
    <property type="entry name" value="cysH"/>
    <property type="match status" value="1"/>
</dbReference>
<dbReference type="GO" id="GO:0004604">
    <property type="term" value="F:phosphoadenylyl-sulfate reductase (thioredoxin) activity"/>
    <property type="evidence" value="ECO:0007669"/>
    <property type="project" value="EnsemblFungi"/>
</dbReference>
<dbReference type="PANTHER" id="PTHR46509:SF1">
    <property type="entry name" value="PHOSPHOADENOSINE PHOSPHOSULFATE REDUCTASE"/>
    <property type="match status" value="1"/>
</dbReference>